<dbReference type="InterPro" id="IPR045670">
    <property type="entry name" value="DUF5916"/>
</dbReference>
<sequence>MLRMMFLCVPLCFSILLFGQKTLTSIKTLQAPHIDGVLDDACWKQAPVASDFIQNFPSYGSQALVKTEVKILYDNEAVYIGARLYDEPSQIRKQLTSRDGEQRQDVDYFSVFFDTYNDHQNGFQFLVTPNNVQSDAKLNANASASFGDFGDKSWDAVWESKTKLATDGWYVEMRIPYISLRFAKKDLQTWGLQFLRFTRRNNESSYWNAVDPNVSGFINQFGQLKDLKNIQPPLRLSFSPYVSGGIRVNPEGSKKNKEWLRNGGMDVKYGINESFTLDATLIPDFGQVVSDNVVNNLSPFEIQFQENRPFFTEGTELFNKSGLFYSRRIGATPSGYYGVESLVNNSADYEVVKNPTLTQLYNGIKFSGRNKKKLGIGIFNAVTAPMKAELRNIGSRADTVIETEPLSNYNIIVLDQALKGRSSVTFTNTNVVRNGAARDANVSALDLSLYTNDNKFRLQGTARYSKIFGYSLYPSGNINLVYDTMTRLGRVYVKPYDGYNTSLQLSKANGQVRYYAGTSITSNTYDPNDLGYLQTPNLVNYSGGISYNQFKPTAKFITYRYSFDVTTRYLYKPYRYNEMMVSASGFWIFKNFWDVTFTVSSFPTNQNDYFELRTPGKYLKKPAEATFQVEGSTDSRKRLFINYELAYAPRAKADNNYNRTEFGVRYRFSDRLTLSTDVFRQFENNQIGYAFRRESNKEPIVGYRDFTEIQSIVSGTYNFNSRLNVVVRGRHYWNKVKYNSFYNVDANGNTIPRSFIPGSDDNYNAFNLDAFITWDFRLGSRVILGWKNWLGDEYGVNGWDNRNYWKNLNNSLKISHGNEITLRFIYFLDYNQLKKGR</sequence>
<gene>
    <name evidence="4" type="ORF">SAMN02745131_03758</name>
</gene>
<keyword evidence="1" id="KW-0732">Signal</keyword>
<feature type="domain" description="Carbohydrate-binding" evidence="2">
    <location>
        <begin position="34"/>
        <end position="218"/>
    </location>
</feature>
<evidence type="ECO:0000259" key="3">
    <source>
        <dbReference type="Pfam" id="PF19313"/>
    </source>
</evidence>
<evidence type="ECO:0000259" key="2">
    <source>
        <dbReference type="Pfam" id="PF06452"/>
    </source>
</evidence>
<dbReference type="GO" id="GO:0030246">
    <property type="term" value="F:carbohydrate binding"/>
    <property type="evidence" value="ECO:0007669"/>
    <property type="project" value="InterPro"/>
</dbReference>
<dbReference type="GO" id="GO:0004553">
    <property type="term" value="F:hydrolase activity, hydrolyzing O-glycosyl compounds"/>
    <property type="evidence" value="ECO:0007669"/>
    <property type="project" value="InterPro"/>
</dbReference>
<dbReference type="Pfam" id="PF19313">
    <property type="entry name" value="DUF5916"/>
    <property type="match status" value="1"/>
</dbReference>
<protein>
    <submittedName>
        <fullName evidence="4">Carbohydrate family 9 binding domain-like</fullName>
    </submittedName>
</protein>
<evidence type="ECO:0000313" key="5">
    <source>
        <dbReference type="Proteomes" id="UP000184048"/>
    </source>
</evidence>
<dbReference type="SUPFAM" id="SSF49344">
    <property type="entry name" value="CBD9-like"/>
    <property type="match status" value="1"/>
</dbReference>
<dbReference type="CDD" id="cd09618">
    <property type="entry name" value="CBM9_like_2"/>
    <property type="match status" value="1"/>
</dbReference>
<keyword evidence="5" id="KW-1185">Reference proteome</keyword>
<reference evidence="4 5" key="1">
    <citation type="submission" date="2016-11" db="EMBL/GenBank/DDBJ databases">
        <authorList>
            <person name="Jaros S."/>
            <person name="Januszkiewicz K."/>
            <person name="Wedrychowicz H."/>
        </authorList>
    </citation>
    <scope>NUCLEOTIDE SEQUENCE [LARGE SCALE GENOMIC DNA]</scope>
    <source>
        <strain evidence="4 5">DSM 18119</strain>
    </source>
</reference>
<feature type="chain" id="PRO_5012047674" evidence="1">
    <location>
        <begin position="20"/>
        <end position="837"/>
    </location>
</feature>
<organism evidence="4 5">
    <name type="scientific">Flavisolibacter ginsengisoli DSM 18119</name>
    <dbReference type="NCBI Taxonomy" id="1121884"/>
    <lineage>
        <taxon>Bacteria</taxon>
        <taxon>Pseudomonadati</taxon>
        <taxon>Bacteroidota</taxon>
        <taxon>Chitinophagia</taxon>
        <taxon>Chitinophagales</taxon>
        <taxon>Chitinophagaceae</taxon>
        <taxon>Flavisolibacter</taxon>
    </lineage>
</organism>
<evidence type="ECO:0000313" key="4">
    <source>
        <dbReference type="EMBL" id="SHF88441.1"/>
    </source>
</evidence>
<dbReference type="STRING" id="1121884.SAMN02745131_03758"/>
<feature type="signal peptide" evidence="1">
    <location>
        <begin position="1"/>
        <end position="19"/>
    </location>
</feature>
<dbReference type="OrthoDB" id="9786766at2"/>
<dbReference type="RefSeq" id="WP_072836882.1">
    <property type="nucleotide sequence ID" value="NZ_FQUU01000022.1"/>
</dbReference>
<dbReference type="Proteomes" id="UP000184048">
    <property type="component" value="Unassembled WGS sequence"/>
</dbReference>
<dbReference type="Pfam" id="PF06452">
    <property type="entry name" value="CBM9_1"/>
    <property type="match status" value="1"/>
</dbReference>
<dbReference type="EMBL" id="FQUU01000022">
    <property type="protein sequence ID" value="SHF88441.1"/>
    <property type="molecule type" value="Genomic_DNA"/>
</dbReference>
<name>A0A1M5FBL2_9BACT</name>
<dbReference type="AlphaFoldDB" id="A0A1M5FBL2"/>
<evidence type="ECO:0000256" key="1">
    <source>
        <dbReference type="SAM" id="SignalP"/>
    </source>
</evidence>
<dbReference type="GO" id="GO:0016052">
    <property type="term" value="P:carbohydrate catabolic process"/>
    <property type="evidence" value="ECO:0007669"/>
    <property type="project" value="InterPro"/>
</dbReference>
<proteinExistence type="predicted"/>
<dbReference type="Gene3D" id="2.60.40.1190">
    <property type="match status" value="1"/>
</dbReference>
<accession>A0A1M5FBL2</accession>
<dbReference type="InterPro" id="IPR010502">
    <property type="entry name" value="Carb-bd_dom_fam9"/>
</dbReference>
<feature type="domain" description="DUF5916" evidence="3">
    <location>
        <begin position="232"/>
        <end position="835"/>
    </location>
</feature>